<evidence type="ECO:0000313" key="5">
    <source>
        <dbReference type="Proteomes" id="UP000197783"/>
    </source>
</evidence>
<feature type="domain" description="Glucosamine inositolphosphorylceramide transferase 1 N-terminal" evidence="3">
    <location>
        <begin position="41"/>
        <end position="238"/>
    </location>
</feature>
<dbReference type="InterPro" id="IPR056442">
    <property type="entry name" value="GINT1_N"/>
</dbReference>
<dbReference type="GO" id="GO:0045493">
    <property type="term" value="P:xylan catabolic process"/>
    <property type="evidence" value="ECO:0007669"/>
    <property type="project" value="UniProtKB-KW"/>
</dbReference>
<sequence length="302" mass="33540">MQLVKDFWRCGVVAADIRSIAGAGTLDHVPVRWLPNRSSLHYLADPFGLWRDGRLHVFAESFSYRTGVGHIEVLVLDANLAIIDQQAVLREPWHLSYPFVFEADGETWMLPEAHESGSLWLYRATDFPFGWERARRIVLDHVPLDASLIRHEGLWWLFYAPADPPEGRLTSLCGAYADRLEGPWQPHPANPILVDAAGLRPGGTPVVIEGKVHLPVQRCDGSYGTGLRLLRFDVLTPSRTVTAVASTLAAPISAAPFTDGCHTLSEAGDVSLVDVKQMRFSASALAAWPERWLRRRRAHTGA</sequence>
<keyword evidence="5" id="KW-1185">Reference proteome</keyword>
<dbReference type="AlphaFoldDB" id="A0A245ZQ94"/>
<dbReference type="InterPro" id="IPR052176">
    <property type="entry name" value="Glycosyl_Hydrlase_43_Enz"/>
</dbReference>
<dbReference type="PANTHER" id="PTHR43772">
    <property type="entry name" value="ENDO-1,4-BETA-XYLANASE"/>
    <property type="match status" value="1"/>
</dbReference>
<organism evidence="4 5">
    <name type="scientific">Sphingomonas mucosissima</name>
    <dbReference type="NCBI Taxonomy" id="370959"/>
    <lineage>
        <taxon>Bacteria</taxon>
        <taxon>Pseudomonadati</taxon>
        <taxon>Pseudomonadota</taxon>
        <taxon>Alphaproteobacteria</taxon>
        <taxon>Sphingomonadales</taxon>
        <taxon>Sphingomonadaceae</taxon>
        <taxon>Sphingomonas</taxon>
    </lineage>
</organism>
<evidence type="ECO:0000259" key="3">
    <source>
        <dbReference type="Pfam" id="PF24793"/>
    </source>
</evidence>
<protein>
    <recommendedName>
        <fullName evidence="3">Glucosamine inositolphosphorylceramide transferase 1 N-terminal domain-containing protein</fullName>
    </recommendedName>
</protein>
<keyword evidence="1" id="KW-0858">Xylan degradation</keyword>
<dbReference type="Proteomes" id="UP000197783">
    <property type="component" value="Unassembled WGS sequence"/>
</dbReference>
<name>A0A245ZQ94_9SPHN</name>
<keyword evidence="1" id="KW-0624">Polysaccharide degradation</keyword>
<evidence type="ECO:0000313" key="4">
    <source>
        <dbReference type="EMBL" id="OWK31925.1"/>
    </source>
</evidence>
<reference evidence="4 5" key="1">
    <citation type="submission" date="2017-03" db="EMBL/GenBank/DDBJ databases">
        <title>Genome sequence of Sphingomonas mucosissima DSM 17494.</title>
        <authorList>
            <person name="Poehlein A."/>
            <person name="Wuebbeler J.H."/>
            <person name="Steinbuechel A."/>
            <person name="Daniel R."/>
        </authorList>
    </citation>
    <scope>NUCLEOTIDE SEQUENCE [LARGE SCALE GENOMIC DNA]</scope>
    <source>
        <strain evidence="4 5">DSM 17494</strain>
    </source>
</reference>
<dbReference type="InterPro" id="IPR023296">
    <property type="entry name" value="Glyco_hydro_beta-prop_sf"/>
</dbReference>
<dbReference type="EMBL" id="NBBJ01000001">
    <property type="protein sequence ID" value="OWK31925.1"/>
    <property type="molecule type" value="Genomic_DNA"/>
</dbReference>
<evidence type="ECO:0000256" key="1">
    <source>
        <dbReference type="ARBA" id="ARBA00022651"/>
    </source>
</evidence>
<evidence type="ECO:0000256" key="2">
    <source>
        <dbReference type="ARBA" id="ARBA00023277"/>
    </source>
</evidence>
<accession>A0A245ZQ94</accession>
<comment type="caution">
    <text evidence="4">The sequence shown here is derived from an EMBL/GenBank/DDBJ whole genome shotgun (WGS) entry which is preliminary data.</text>
</comment>
<keyword evidence="2" id="KW-0119">Carbohydrate metabolism</keyword>
<dbReference type="RefSeq" id="WP_211275686.1">
    <property type="nucleotide sequence ID" value="NZ_NBBJ01000001.1"/>
</dbReference>
<proteinExistence type="predicted"/>
<dbReference type="Gene3D" id="2.115.10.20">
    <property type="entry name" value="Glycosyl hydrolase domain, family 43"/>
    <property type="match status" value="1"/>
</dbReference>
<dbReference type="PANTHER" id="PTHR43772:SF2">
    <property type="entry name" value="PUTATIVE (AFU_ORTHOLOGUE AFUA_2G04480)-RELATED"/>
    <property type="match status" value="1"/>
</dbReference>
<gene>
    <name evidence="4" type="ORF">SPMU_02450</name>
</gene>
<dbReference type="SUPFAM" id="SSF75005">
    <property type="entry name" value="Arabinanase/levansucrase/invertase"/>
    <property type="match status" value="1"/>
</dbReference>
<dbReference type="Pfam" id="PF24793">
    <property type="entry name" value="GINT1_N"/>
    <property type="match status" value="1"/>
</dbReference>